<dbReference type="Proteomes" id="UP001319104">
    <property type="component" value="Unassembled WGS sequence"/>
</dbReference>
<dbReference type="EMBL" id="JAHCMY010000008">
    <property type="protein sequence ID" value="MBS9525033.1"/>
    <property type="molecule type" value="Genomic_DNA"/>
</dbReference>
<dbReference type="Gene3D" id="2.30.30.40">
    <property type="entry name" value="SH3 Domains"/>
    <property type="match status" value="1"/>
</dbReference>
<dbReference type="RefSeq" id="WP_213945897.1">
    <property type="nucleotide sequence ID" value="NZ_JAHCMY010000008.1"/>
</dbReference>
<name>A0AAP2CHX6_9BACT</name>
<dbReference type="AlphaFoldDB" id="A0AAP2CHX6"/>
<evidence type="ECO:0000313" key="1">
    <source>
        <dbReference type="EMBL" id="MBS9525033.1"/>
    </source>
</evidence>
<protein>
    <submittedName>
        <fullName evidence="1">SH3 domain-containing protein</fullName>
    </submittedName>
</protein>
<sequence length="303" mass="34425">MIHSQQVFSNIHLRTKVEETNQMLSALQQITKSLESQITSKIDLSGLDAFQKVMAENAKNLNNAMAIWNRSILASVSPFHSLSKSIGINPFLNNPGFSYSKILLNSNLAKINDLLKESPFNNIDWERMVVERISAEENGEIILKQPDELESSQLSIKQGVENLISTFLGFDFVGKFKELPITDKVMYILTLLSFLQGMVSILTDVSNKQAVEETKVSIENLQKSLFEKIEQEVRPIYSSTLAKVDVDLMFVPKEDSQIIGLVYKGQKVTVVEIYHNYFHITYLDKDTCEPKAGYVLKKYFEIN</sequence>
<evidence type="ECO:0000313" key="2">
    <source>
        <dbReference type="Proteomes" id="UP001319104"/>
    </source>
</evidence>
<proteinExistence type="predicted"/>
<organism evidence="1 2">
    <name type="scientific">Litoribacter ruber</name>
    <dbReference type="NCBI Taxonomy" id="702568"/>
    <lineage>
        <taxon>Bacteria</taxon>
        <taxon>Pseudomonadati</taxon>
        <taxon>Bacteroidota</taxon>
        <taxon>Cytophagia</taxon>
        <taxon>Cytophagales</taxon>
        <taxon>Cyclobacteriaceae</taxon>
        <taxon>Litoribacter</taxon>
    </lineage>
</organism>
<comment type="caution">
    <text evidence="1">The sequence shown here is derived from an EMBL/GenBank/DDBJ whole genome shotgun (WGS) entry which is preliminary data.</text>
</comment>
<reference evidence="1 2" key="1">
    <citation type="submission" date="2021-05" db="EMBL/GenBank/DDBJ databases">
        <authorList>
            <person name="Zhang Z.D."/>
            <person name="Osman G."/>
        </authorList>
    </citation>
    <scope>NUCLEOTIDE SEQUENCE [LARGE SCALE GENOMIC DNA]</scope>
    <source>
        <strain evidence="1 2">KCTC 32217</strain>
    </source>
</reference>
<gene>
    <name evidence="1" type="ORF">KI659_13520</name>
</gene>
<keyword evidence="2" id="KW-1185">Reference proteome</keyword>
<accession>A0AAP2CHX6</accession>